<dbReference type="EMBL" id="VSSQ01025358">
    <property type="protein sequence ID" value="MPM73424.1"/>
    <property type="molecule type" value="Genomic_DNA"/>
</dbReference>
<name>A0A645C9Q6_9ZZZZ</name>
<proteinExistence type="predicted"/>
<sequence>MRLALQHDQYIGDDGRMDAGEEHHEYQLDGLCFLLIDGDLVDPDAVIAKQIGLGELSGAESLLVRGIHGLGLLVALLLGDQGKYLQREVHILVQGEHVLSFKKDADGMRE</sequence>
<dbReference type="AlphaFoldDB" id="A0A645C9Q6"/>
<protein>
    <submittedName>
        <fullName evidence="1">Uncharacterized protein</fullName>
    </submittedName>
</protein>
<accession>A0A645C9Q6</accession>
<comment type="caution">
    <text evidence="1">The sequence shown here is derived from an EMBL/GenBank/DDBJ whole genome shotgun (WGS) entry which is preliminary data.</text>
</comment>
<organism evidence="1">
    <name type="scientific">bioreactor metagenome</name>
    <dbReference type="NCBI Taxonomy" id="1076179"/>
    <lineage>
        <taxon>unclassified sequences</taxon>
        <taxon>metagenomes</taxon>
        <taxon>ecological metagenomes</taxon>
    </lineage>
</organism>
<gene>
    <name evidence="1" type="ORF">SDC9_120404</name>
</gene>
<evidence type="ECO:0000313" key="1">
    <source>
        <dbReference type="EMBL" id="MPM73424.1"/>
    </source>
</evidence>
<reference evidence="1" key="1">
    <citation type="submission" date="2019-08" db="EMBL/GenBank/DDBJ databases">
        <authorList>
            <person name="Kucharzyk K."/>
            <person name="Murdoch R.W."/>
            <person name="Higgins S."/>
            <person name="Loffler F."/>
        </authorList>
    </citation>
    <scope>NUCLEOTIDE SEQUENCE</scope>
</reference>